<organism evidence="1 2">
    <name type="scientific">Legionella brunensis</name>
    <dbReference type="NCBI Taxonomy" id="29422"/>
    <lineage>
        <taxon>Bacteria</taxon>
        <taxon>Pseudomonadati</taxon>
        <taxon>Pseudomonadota</taxon>
        <taxon>Gammaproteobacteria</taxon>
        <taxon>Legionellales</taxon>
        <taxon>Legionellaceae</taxon>
        <taxon>Legionella</taxon>
    </lineage>
</organism>
<protein>
    <submittedName>
        <fullName evidence="1">Uncharacterized protein</fullName>
    </submittedName>
</protein>
<dbReference type="AlphaFoldDB" id="A0A0W0S0N7"/>
<dbReference type="Proteomes" id="UP000054742">
    <property type="component" value="Unassembled WGS sequence"/>
</dbReference>
<proteinExistence type="predicted"/>
<evidence type="ECO:0000313" key="1">
    <source>
        <dbReference type="EMBL" id="KTC76902.1"/>
    </source>
</evidence>
<gene>
    <name evidence="1" type="ORF">Lbru_3009</name>
</gene>
<reference evidence="1 2" key="1">
    <citation type="submission" date="2015-11" db="EMBL/GenBank/DDBJ databases">
        <title>Genomic analysis of 38 Legionella species identifies large and diverse effector repertoires.</title>
        <authorList>
            <person name="Burstein D."/>
            <person name="Amaro F."/>
            <person name="Zusman T."/>
            <person name="Lifshitz Z."/>
            <person name="Cohen O."/>
            <person name="Gilbert J.A."/>
            <person name="Pupko T."/>
            <person name="Shuman H.A."/>
            <person name="Segal G."/>
        </authorList>
    </citation>
    <scope>NUCLEOTIDE SEQUENCE [LARGE SCALE GENOMIC DNA]</scope>
    <source>
        <strain evidence="1 2">ATCC 43878</strain>
    </source>
</reference>
<dbReference type="STRING" id="29422.Lbru_3009"/>
<evidence type="ECO:0000313" key="2">
    <source>
        <dbReference type="Proteomes" id="UP000054742"/>
    </source>
</evidence>
<dbReference type="Pfam" id="PF06296">
    <property type="entry name" value="RelE"/>
    <property type="match status" value="1"/>
</dbReference>
<dbReference type="EMBL" id="LNXV01000036">
    <property type="protein sequence ID" value="KTC76902.1"/>
    <property type="molecule type" value="Genomic_DNA"/>
</dbReference>
<sequence>MKIIKTKFFAKWAIKNQVSDESLNIAAKEIAIVIYEANYGGGVIMRIKAEERVVVQELSSPSKKGNIVFLFLGLRRMPKVYFF</sequence>
<dbReference type="InterPro" id="IPR009387">
    <property type="entry name" value="HigB-2"/>
</dbReference>
<accession>A0A0W0S0N7</accession>
<keyword evidence="2" id="KW-1185">Reference proteome</keyword>
<dbReference type="PATRIC" id="fig|29422.6.peg.3185"/>
<name>A0A0W0S0N7_9GAMM</name>
<comment type="caution">
    <text evidence="1">The sequence shown here is derived from an EMBL/GenBank/DDBJ whole genome shotgun (WGS) entry which is preliminary data.</text>
</comment>